<protein>
    <submittedName>
        <fullName evidence="1">Uncharacterized protein</fullName>
    </submittedName>
</protein>
<proteinExistence type="predicted"/>
<organism evidence="1">
    <name type="scientific">Arion vulgaris</name>
    <dbReference type="NCBI Taxonomy" id="1028688"/>
    <lineage>
        <taxon>Eukaryota</taxon>
        <taxon>Metazoa</taxon>
        <taxon>Spiralia</taxon>
        <taxon>Lophotrochozoa</taxon>
        <taxon>Mollusca</taxon>
        <taxon>Gastropoda</taxon>
        <taxon>Heterobranchia</taxon>
        <taxon>Euthyneura</taxon>
        <taxon>Panpulmonata</taxon>
        <taxon>Eupulmonata</taxon>
        <taxon>Stylommatophora</taxon>
        <taxon>Helicina</taxon>
        <taxon>Arionoidea</taxon>
        <taxon>Arionidae</taxon>
        <taxon>Arion</taxon>
    </lineage>
</organism>
<feature type="non-terminal residue" evidence="1">
    <location>
        <position position="1"/>
    </location>
</feature>
<gene>
    <name evidence="1" type="primary">ORF53353</name>
</gene>
<evidence type="ECO:0000313" key="1">
    <source>
        <dbReference type="EMBL" id="CEK64925.1"/>
    </source>
</evidence>
<sequence>DRIITYKRQRFIVADLPCGDGAKSINQKRKAEVQEKNLQILRWVTTMKAHTELLNFMGWKKVSNRNDYQTRPSGYQGLNLRCKE</sequence>
<reference evidence="1" key="1">
    <citation type="submission" date="2014-12" db="EMBL/GenBank/DDBJ databases">
        <title>Insight into the proteome of Arion vulgaris.</title>
        <authorList>
            <person name="Aradska J."/>
            <person name="Bulat T."/>
            <person name="Smidak R."/>
            <person name="Sarate P."/>
            <person name="Gangsoo J."/>
            <person name="Sialana F."/>
            <person name="Bilban M."/>
            <person name="Lubec G."/>
        </authorList>
    </citation>
    <scope>NUCLEOTIDE SEQUENCE</scope>
    <source>
        <tissue evidence="1">Skin</tissue>
    </source>
</reference>
<dbReference type="AlphaFoldDB" id="A0A0B6ZB48"/>
<dbReference type="EMBL" id="HACG01018060">
    <property type="protein sequence ID" value="CEK64925.1"/>
    <property type="molecule type" value="Transcribed_RNA"/>
</dbReference>
<accession>A0A0B6ZB48</accession>
<name>A0A0B6ZB48_9EUPU</name>